<organism evidence="2 3">
    <name type="scientific">Strongyloides papillosus</name>
    <name type="common">Intestinal threadworm</name>
    <dbReference type="NCBI Taxonomy" id="174720"/>
    <lineage>
        <taxon>Eukaryota</taxon>
        <taxon>Metazoa</taxon>
        <taxon>Ecdysozoa</taxon>
        <taxon>Nematoda</taxon>
        <taxon>Chromadorea</taxon>
        <taxon>Rhabditida</taxon>
        <taxon>Tylenchina</taxon>
        <taxon>Panagrolaimomorpha</taxon>
        <taxon>Strongyloidoidea</taxon>
        <taxon>Strongyloididae</taxon>
        <taxon>Strongyloides</taxon>
    </lineage>
</organism>
<accession>A0A0N5B6R5</accession>
<evidence type="ECO:0000313" key="2">
    <source>
        <dbReference type="Proteomes" id="UP000046392"/>
    </source>
</evidence>
<keyword evidence="1" id="KW-0732">Signal</keyword>
<name>A0A0N5B6R5_STREA</name>
<evidence type="ECO:0000313" key="3">
    <source>
        <dbReference type="WBParaSite" id="SPAL_0000175100.1"/>
    </source>
</evidence>
<feature type="chain" id="PRO_5005894033" evidence="1">
    <location>
        <begin position="21"/>
        <end position="145"/>
    </location>
</feature>
<proteinExistence type="predicted"/>
<evidence type="ECO:0000256" key="1">
    <source>
        <dbReference type="SAM" id="SignalP"/>
    </source>
</evidence>
<dbReference type="WBParaSite" id="SPAL_0000175100.1">
    <property type="protein sequence ID" value="SPAL_0000175100.1"/>
    <property type="gene ID" value="SPAL_0000175100"/>
</dbReference>
<reference evidence="3" key="1">
    <citation type="submission" date="2017-02" db="UniProtKB">
        <authorList>
            <consortium name="WormBaseParasite"/>
        </authorList>
    </citation>
    <scope>IDENTIFICATION</scope>
</reference>
<feature type="signal peptide" evidence="1">
    <location>
        <begin position="1"/>
        <end position="20"/>
    </location>
</feature>
<keyword evidence="2" id="KW-1185">Reference proteome</keyword>
<dbReference type="AlphaFoldDB" id="A0A0N5B6R5"/>
<protein>
    <submittedName>
        <fullName evidence="3">Plasmodium yoelii subtelomeric region (PYST-C1)</fullName>
    </submittedName>
</protein>
<sequence>MQIIIFCVLSIIVPIPLSSSGETKNMSEIISSHHNSNSVPHIHESVDTDEGKGFRIGTEFFIDNNLKRGRRNNEKESVEKNGTNEILNDAEGVIEKSKDENNSKNTKVNKVINDIKNNMDFSNCGRKNITYYFLITILLLLKIVY</sequence>
<dbReference type="Proteomes" id="UP000046392">
    <property type="component" value="Unplaced"/>
</dbReference>